<dbReference type="PROSITE" id="PS50893">
    <property type="entry name" value="ABC_TRANSPORTER_2"/>
    <property type="match status" value="1"/>
</dbReference>
<keyword evidence="4 9" id="KW-0812">Transmembrane</keyword>
<evidence type="ECO:0000256" key="2">
    <source>
        <dbReference type="ARBA" id="ARBA00005814"/>
    </source>
</evidence>
<dbReference type="Gene3D" id="3.40.50.300">
    <property type="entry name" value="P-loop containing nucleotide triphosphate hydrolases"/>
    <property type="match status" value="1"/>
</dbReference>
<dbReference type="GO" id="GO:0140359">
    <property type="term" value="F:ABC-type transporter activity"/>
    <property type="evidence" value="ECO:0007669"/>
    <property type="project" value="InterPro"/>
</dbReference>
<dbReference type="GO" id="GO:0005524">
    <property type="term" value="F:ATP binding"/>
    <property type="evidence" value="ECO:0007669"/>
    <property type="project" value="UniProtKB-KW"/>
</dbReference>
<evidence type="ECO:0000313" key="11">
    <source>
        <dbReference type="Proteomes" id="UP000035681"/>
    </source>
</evidence>
<evidence type="ECO:0000313" key="12">
    <source>
        <dbReference type="WBParaSite" id="TCONS_00011992.p1"/>
    </source>
</evidence>
<dbReference type="InterPro" id="IPR043926">
    <property type="entry name" value="ABCG_dom"/>
</dbReference>
<dbReference type="PROSITE" id="PS00211">
    <property type="entry name" value="ABC_TRANSPORTER_1"/>
    <property type="match status" value="1"/>
</dbReference>
<keyword evidence="11" id="KW-1185">Reference proteome</keyword>
<evidence type="ECO:0000256" key="4">
    <source>
        <dbReference type="ARBA" id="ARBA00022692"/>
    </source>
</evidence>
<protein>
    <submittedName>
        <fullName evidence="12">ABC transporter domain-containing protein</fullName>
    </submittedName>
</protein>
<evidence type="ECO:0000256" key="6">
    <source>
        <dbReference type="ARBA" id="ARBA00022840"/>
    </source>
</evidence>
<feature type="transmembrane region" description="Helical" evidence="9">
    <location>
        <begin position="592"/>
        <end position="619"/>
    </location>
</feature>
<evidence type="ECO:0000256" key="9">
    <source>
        <dbReference type="SAM" id="Phobius"/>
    </source>
</evidence>
<dbReference type="WBParaSite" id="TCONS_00011992.p1">
    <property type="protein sequence ID" value="TCONS_00011992.p1"/>
    <property type="gene ID" value="XLOC_007187"/>
</dbReference>
<evidence type="ECO:0000256" key="5">
    <source>
        <dbReference type="ARBA" id="ARBA00022741"/>
    </source>
</evidence>
<dbReference type="InterPro" id="IPR003439">
    <property type="entry name" value="ABC_transporter-like_ATP-bd"/>
</dbReference>
<proteinExistence type="inferred from homology"/>
<evidence type="ECO:0000256" key="1">
    <source>
        <dbReference type="ARBA" id="ARBA00004141"/>
    </source>
</evidence>
<reference evidence="12" key="1">
    <citation type="submission" date="2024-02" db="UniProtKB">
        <authorList>
            <consortium name="WormBaseParasite"/>
        </authorList>
    </citation>
    <scope>IDENTIFICATION</scope>
</reference>
<evidence type="ECO:0000256" key="7">
    <source>
        <dbReference type="ARBA" id="ARBA00022989"/>
    </source>
</evidence>
<dbReference type="Pfam" id="PF19055">
    <property type="entry name" value="ABC2_membrane_7"/>
    <property type="match status" value="1"/>
</dbReference>
<dbReference type="AlphaFoldDB" id="A0AAF5DGB0"/>
<dbReference type="GO" id="GO:0005886">
    <property type="term" value="C:plasma membrane"/>
    <property type="evidence" value="ECO:0007669"/>
    <property type="project" value="TreeGrafter"/>
</dbReference>
<dbReference type="SUPFAM" id="SSF52540">
    <property type="entry name" value="P-loop containing nucleoside triphosphate hydrolases"/>
    <property type="match status" value="1"/>
</dbReference>
<evidence type="ECO:0000259" key="10">
    <source>
        <dbReference type="PROSITE" id="PS50893"/>
    </source>
</evidence>
<keyword evidence="3" id="KW-0813">Transport</keyword>
<dbReference type="SMART" id="SM00382">
    <property type="entry name" value="AAA"/>
    <property type="match status" value="1"/>
</dbReference>
<dbReference type="PANTHER" id="PTHR48041:SF131">
    <property type="entry name" value="ABC TRANSPORTER DOMAIN-CONTAINING PROTEIN"/>
    <property type="match status" value="1"/>
</dbReference>
<name>A0AAF5DGB0_STRER</name>
<evidence type="ECO:0000256" key="8">
    <source>
        <dbReference type="ARBA" id="ARBA00023136"/>
    </source>
</evidence>
<keyword evidence="7 9" id="KW-1133">Transmembrane helix</keyword>
<dbReference type="Pfam" id="PF01061">
    <property type="entry name" value="ABC2_membrane"/>
    <property type="match status" value="1"/>
</dbReference>
<comment type="subcellular location">
    <subcellularLocation>
        <location evidence="1">Membrane</location>
        <topology evidence="1">Multi-pass membrane protein</topology>
    </subcellularLocation>
</comment>
<dbReference type="InterPro" id="IPR013525">
    <property type="entry name" value="ABC2_TM"/>
</dbReference>
<dbReference type="InterPro" id="IPR003593">
    <property type="entry name" value="AAA+_ATPase"/>
</dbReference>
<keyword evidence="8 9" id="KW-0472">Membrane</keyword>
<dbReference type="GO" id="GO:0016887">
    <property type="term" value="F:ATP hydrolysis activity"/>
    <property type="evidence" value="ECO:0007669"/>
    <property type="project" value="InterPro"/>
</dbReference>
<organism evidence="11 12">
    <name type="scientific">Strongyloides stercoralis</name>
    <name type="common">Threadworm</name>
    <dbReference type="NCBI Taxonomy" id="6248"/>
    <lineage>
        <taxon>Eukaryota</taxon>
        <taxon>Metazoa</taxon>
        <taxon>Ecdysozoa</taxon>
        <taxon>Nematoda</taxon>
        <taxon>Chromadorea</taxon>
        <taxon>Rhabditida</taxon>
        <taxon>Tylenchina</taxon>
        <taxon>Panagrolaimomorpha</taxon>
        <taxon>Strongyloidoidea</taxon>
        <taxon>Strongyloididae</taxon>
        <taxon>Strongyloides</taxon>
    </lineage>
</organism>
<feature type="transmembrane region" description="Helical" evidence="9">
    <location>
        <begin position="753"/>
        <end position="775"/>
    </location>
</feature>
<dbReference type="InterPro" id="IPR050352">
    <property type="entry name" value="ABCG_transporters"/>
</dbReference>
<keyword evidence="6" id="KW-0067">ATP-binding</keyword>
<feature type="transmembrane region" description="Helical" evidence="9">
    <location>
        <begin position="631"/>
        <end position="654"/>
    </location>
</feature>
<accession>A0AAF5DGB0</accession>
<feature type="transmembrane region" description="Helical" evidence="9">
    <location>
        <begin position="551"/>
        <end position="571"/>
    </location>
</feature>
<dbReference type="Pfam" id="PF00005">
    <property type="entry name" value="ABC_tran"/>
    <property type="match status" value="1"/>
</dbReference>
<dbReference type="PANTHER" id="PTHR48041">
    <property type="entry name" value="ABC TRANSPORTER G FAMILY MEMBER 28"/>
    <property type="match status" value="1"/>
</dbReference>
<keyword evidence="5" id="KW-0547">Nucleotide-binding</keyword>
<feature type="transmembrane region" description="Helical" evidence="9">
    <location>
        <begin position="666"/>
        <end position="687"/>
    </location>
</feature>
<dbReference type="CDD" id="cd03213">
    <property type="entry name" value="ABCG_EPDR"/>
    <property type="match status" value="1"/>
</dbReference>
<dbReference type="Proteomes" id="UP000035681">
    <property type="component" value="Unplaced"/>
</dbReference>
<sequence length="778" mass="88667">MNEYNNILRNNILYTKEIAEKIIDNYNKENNIFEKEDIVRNMYSIDKNVVKHALNDFDQIVSIIENNLNTIKTRETSKDYTIAFTNKRSFIQMMSEMSSIIDADNKEFNKMYIKLSHDLNIIRGNITMLDKQLNINIIITILFNYLLIPKNYFNQKIHLSDPNFTNECLENGTATSKSPFLDHSEPVTLTWSNIEVKTSTRHLLKNVSGVASPGECIALMGASGAGKTTLLNTLLGRNSTNLTVSGEILVNGINVNRGITNISSYVQQEDLFMSRLTVYEHLIIQSYMRLPSNNSCSQRKQRIKEIVDELELNDCLHSKIGSAGLKKGISGGQAKRLAFATELLTNPSLLFCDEPTTGLDSYMAGQVVRTLHRLARDTKTTIICTIHQPSSDIFESFDRIIFLALGEVAFQGPPSNAIDFFQYLGFKFPNQSNPADLFIMYLAVEPGNEDKSKNRINEICKKYDKSKYSELVMKRIEWHKKNPHSTVNMPKPPSIFIITIAMTVRYFLDNLRNNSIVFAKPIQKFCVGLALGTFYFQTVYNQDGIENLKGLFYFVIAESIFPTTFMVNSAISREYYLVAKEYHDGIYPIMSYYIARILAYILFPLIDGSILCTIVYFMVGLKFDLIAISSLYFILFMITFTSISFGSLISGIFIEYPVIQSMSTPILVSLSIFAGLFMNLTSAPSYISWIQHISWFKYGYESLVITQFKNLENIQCKIMKDGVLVDTEVCFKNGNQIIEHMGFNGNNFSYNMFMLFIIGITLFLLGYIAFTIRIIKGR</sequence>
<evidence type="ECO:0000256" key="3">
    <source>
        <dbReference type="ARBA" id="ARBA00022448"/>
    </source>
</evidence>
<dbReference type="InterPro" id="IPR017871">
    <property type="entry name" value="ABC_transporter-like_CS"/>
</dbReference>
<comment type="similarity">
    <text evidence="2">Belongs to the ABC transporter superfamily. ABCG family. Eye pigment precursor importer (TC 3.A.1.204) subfamily.</text>
</comment>
<dbReference type="InterPro" id="IPR027417">
    <property type="entry name" value="P-loop_NTPase"/>
</dbReference>
<feature type="domain" description="ABC transporter" evidence="10">
    <location>
        <begin position="189"/>
        <end position="430"/>
    </location>
</feature>